<dbReference type="InterPro" id="IPR006047">
    <property type="entry name" value="GH13_cat_dom"/>
</dbReference>
<dbReference type="Pfam" id="PF16657">
    <property type="entry name" value="Malt_amylase_C"/>
    <property type="match status" value="1"/>
</dbReference>
<dbReference type="Gene3D" id="2.60.40.1180">
    <property type="entry name" value="Golgi alpha-mannosidase II"/>
    <property type="match status" value="1"/>
</dbReference>
<evidence type="ECO:0000313" key="3">
    <source>
        <dbReference type="Proteomes" id="UP000294678"/>
    </source>
</evidence>
<sequence>MLKDKYLYESIDKINKKYSKKDLTIFYTRLGKNFTTLYEKYSKLYKENSLFVDRLEELIISLADMYVERSNELKELDRERELDNNWYMSQNWVGTMLYVDRYNKDLKGFKEKINYLEELGINYVHLMPILKMPKKENDGGYAVSDYRVVDEKFGTMDDIRDISKTFREKNMLLELDLVLNHTSDEHEWAKKALSGEKEYQDMYYMFDDRVIPDEFEKTLPEVFPQTAPGNFTYRKEIDKWVFTVFNNYQWDLNYTNPKVFIEMVKIMLNLANQGVDILRLDAVAFMWKKIGTDSQNLEEAHIILQLYKVCAKIVAPGVVFKAEAIVQPKEIVKYLGGGIVDECEIAYNASYMVYLWDAMATQNKKILERGLENIPRIPKNTTWVNYIRCHDDIGLGYADHDIISAGYSPFDHKQFIISFYVGEFPSSYAKGERFMYNPKTKDARISGATASLLGLEKGILEKNRDLIDKAVKRIILMHSGIMSLGGIPLVYYGDEVGFTNDYSFLNDEGKKNDNRWLNRPIINWNKVENRKKEGTIENKIFIAIQKMIKIRKNLKEFYNENNYTIIKNENEHVFSFLREYQGEKTLVLMNVSEHYQVVSQEILNRANLGYRVYNIYNGNEINLEHGLIKLDPYEFLWLKFVK</sequence>
<keyword evidence="3" id="KW-1185">Reference proteome</keyword>
<proteinExistence type="predicted"/>
<dbReference type="InterPro" id="IPR017853">
    <property type="entry name" value="GH"/>
</dbReference>
<evidence type="ECO:0000259" key="1">
    <source>
        <dbReference type="SMART" id="SM00642"/>
    </source>
</evidence>
<dbReference type="PANTHER" id="PTHR10357:SF213">
    <property type="entry name" value="ALPHA AMYLASE CATALYTIC REGION"/>
    <property type="match status" value="1"/>
</dbReference>
<reference evidence="2 3" key="1">
    <citation type="submission" date="2019-03" db="EMBL/GenBank/DDBJ databases">
        <title>Genomic Encyclopedia of Type Strains, Phase IV (KMG-IV): sequencing the most valuable type-strain genomes for metagenomic binning, comparative biology and taxonomic classification.</title>
        <authorList>
            <person name="Goeker M."/>
        </authorList>
    </citation>
    <scope>NUCLEOTIDE SEQUENCE [LARGE SCALE GENOMIC DNA]</scope>
    <source>
        <strain evidence="2 3">DSM 100055</strain>
    </source>
</reference>
<gene>
    <name evidence="2" type="ORF">EV215_0385</name>
</gene>
<dbReference type="InterPro" id="IPR013780">
    <property type="entry name" value="Glyco_hydro_b"/>
</dbReference>
<name>A0AA46E0L5_9FUSO</name>
<dbReference type="InterPro" id="IPR045857">
    <property type="entry name" value="O16G_dom_2"/>
</dbReference>
<dbReference type="SMART" id="SM00642">
    <property type="entry name" value="Aamy"/>
    <property type="match status" value="1"/>
</dbReference>
<dbReference type="PANTHER" id="PTHR10357">
    <property type="entry name" value="ALPHA-AMYLASE FAMILY MEMBER"/>
    <property type="match status" value="1"/>
</dbReference>
<dbReference type="Proteomes" id="UP000294678">
    <property type="component" value="Unassembled WGS sequence"/>
</dbReference>
<accession>A0AA46E0L5</accession>
<dbReference type="EMBL" id="SOBG01000001">
    <property type="protein sequence ID" value="TDT72575.1"/>
    <property type="molecule type" value="Genomic_DNA"/>
</dbReference>
<dbReference type="CDD" id="cd11324">
    <property type="entry name" value="AmyAc_Amylosucrase"/>
    <property type="match status" value="1"/>
</dbReference>
<dbReference type="Gene3D" id="1.10.1740.10">
    <property type="match status" value="1"/>
</dbReference>
<feature type="domain" description="Glycosyl hydrolase family 13 catalytic" evidence="1">
    <location>
        <begin position="96"/>
        <end position="551"/>
    </location>
</feature>
<comment type="caution">
    <text evidence="2">The sequence shown here is derived from an EMBL/GenBank/DDBJ whole genome shotgun (WGS) entry which is preliminary data.</text>
</comment>
<dbReference type="GO" id="GO:0005975">
    <property type="term" value="P:carbohydrate metabolic process"/>
    <property type="evidence" value="ECO:0007669"/>
    <property type="project" value="InterPro"/>
</dbReference>
<dbReference type="Gene3D" id="3.20.20.80">
    <property type="entry name" value="Glycosidases"/>
    <property type="match status" value="1"/>
</dbReference>
<dbReference type="RefSeq" id="WP_134112287.1">
    <property type="nucleotide sequence ID" value="NZ_SOBG01000001.1"/>
</dbReference>
<dbReference type="InterPro" id="IPR032091">
    <property type="entry name" value="Malt_amylase-like_C"/>
</dbReference>
<dbReference type="SUPFAM" id="SSF51011">
    <property type="entry name" value="Glycosyl hydrolase domain"/>
    <property type="match status" value="1"/>
</dbReference>
<evidence type="ECO:0000313" key="2">
    <source>
        <dbReference type="EMBL" id="TDT72575.1"/>
    </source>
</evidence>
<dbReference type="GO" id="GO:0047669">
    <property type="term" value="F:amylosucrase activity"/>
    <property type="evidence" value="ECO:0007669"/>
    <property type="project" value="InterPro"/>
</dbReference>
<dbReference type="AlphaFoldDB" id="A0AA46E0L5"/>
<dbReference type="SUPFAM" id="SSF51445">
    <property type="entry name" value="(Trans)glycosidases"/>
    <property type="match status" value="1"/>
</dbReference>
<protein>
    <submittedName>
        <fullName evidence="2">Amylosucrase</fullName>
    </submittedName>
</protein>
<dbReference type="Gene3D" id="3.90.400.10">
    <property type="entry name" value="Oligo-1,6-glucosidase, Domain 2"/>
    <property type="match status" value="1"/>
</dbReference>
<organism evidence="2 3">
    <name type="scientific">Hypnocyclicus thermotrophus</name>
    <dbReference type="NCBI Taxonomy" id="1627895"/>
    <lineage>
        <taxon>Bacteria</taxon>
        <taxon>Fusobacteriati</taxon>
        <taxon>Fusobacteriota</taxon>
        <taxon>Fusobacteriia</taxon>
        <taxon>Fusobacteriales</taxon>
        <taxon>Fusobacteriaceae</taxon>
        <taxon>Hypnocyclicus</taxon>
    </lineage>
</organism>
<dbReference type="Pfam" id="PF00128">
    <property type="entry name" value="Alpha-amylase"/>
    <property type="match status" value="1"/>
</dbReference>
<dbReference type="InterPro" id="IPR044077">
    <property type="entry name" value="Amylosucrase"/>
</dbReference>